<feature type="domain" description="Mut7-C RNAse" evidence="1">
    <location>
        <begin position="8"/>
        <end position="149"/>
    </location>
</feature>
<dbReference type="PANTHER" id="PTHR39081">
    <property type="entry name" value="MUT7-C DOMAIN-CONTAINING PROTEIN"/>
    <property type="match status" value="1"/>
</dbReference>
<dbReference type="PANTHER" id="PTHR39081:SF1">
    <property type="entry name" value="MUT7-C RNASE DOMAIN-CONTAINING PROTEIN"/>
    <property type="match status" value="1"/>
</dbReference>
<gene>
    <name evidence="2" type="ordered locus">Mnod_0219</name>
</gene>
<dbReference type="Pfam" id="PF01927">
    <property type="entry name" value="Mut7-C"/>
    <property type="match status" value="1"/>
</dbReference>
<organism evidence="2 3">
    <name type="scientific">Methylobacterium nodulans (strain LMG 21967 / CNCM I-2342 / ORS 2060)</name>
    <dbReference type="NCBI Taxonomy" id="460265"/>
    <lineage>
        <taxon>Bacteria</taxon>
        <taxon>Pseudomonadati</taxon>
        <taxon>Pseudomonadota</taxon>
        <taxon>Alphaproteobacteria</taxon>
        <taxon>Hyphomicrobiales</taxon>
        <taxon>Methylobacteriaceae</taxon>
        <taxon>Methylobacterium</taxon>
    </lineage>
</organism>
<accession>B8I9L0</accession>
<dbReference type="InterPro" id="IPR002782">
    <property type="entry name" value="Mut7-C_RNAse_dom"/>
</dbReference>
<dbReference type="RefSeq" id="WP_015926976.1">
    <property type="nucleotide sequence ID" value="NC_011894.1"/>
</dbReference>
<sequence length="167" mass="18253">MAPLGPAPRWLCDEMLARLARLLRAAGHDTALAASGMPDRAILETAEREERLLLTRDRRLAAAAGARALLIPENDPEEQARHLARHCGIDWNLARFTRCLMDNALLREAPPEEIAALPLSTRAGPGPFRACPVCGRIYWPGSHVRRMLDRLDRLAAAAGTPDPGGRS</sequence>
<dbReference type="HOGENOM" id="CLU_112469_0_0_5"/>
<reference evidence="2 3" key="1">
    <citation type="submission" date="2009-01" db="EMBL/GenBank/DDBJ databases">
        <title>Complete sequence of chromosome of Methylobacterium nodulans ORS 2060.</title>
        <authorList>
            <consortium name="US DOE Joint Genome Institute"/>
            <person name="Lucas S."/>
            <person name="Copeland A."/>
            <person name="Lapidus A."/>
            <person name="Glavina del Rio T."/>
            <person name="Dalin E."/>
            <person name="Tice H."/>
            <person name="Bruce D."/>
            <person name="Goodwin L."/>
            <person name="Pitluck S."/>
            <person name="Sims D."/>
            <person name="Brettin T."/>
            <person name="Detter J.C."/>
            <person name="Han C."/>
            <person name="Larimer F."/>
            <person name="Land M."/>
            <person name="Hauser L."/>
            <person name="Kyrpides N."/>
            <person name="Ivanova N."/>
            <person name="Marx C.J."/>
            <person name="Richardson P."/>
        </authorList>
    </citation>
    <scope>NUCLEOTIDE SEQUENCE [LARGE SCALE GENOMIC DNA]</scope>
    <source>
        <strain evidence="3">LMG 21967 / CNCM I-2342 / ORS 2060</strain>
    </source>
</reference>
<evidence type="ECO:0000259" key="1">
    <source>
        <dbReference type="Pfam" id="PF01927"/>
    </source>
</evidence>
<protein>
    <recommendedName>
        <fullName evidence="1">Mut7-C RNAse domain-containing protein</fullName>
    </recommendedName>
</protein>
<dbReference type="Proteomes" id="UP000008207">
    <property type="component" value="Chromosome"/>
</dbReference>
<dbReference type="EMBL" id="CP001349">
    <property type="protein sequence ID" value="ACL55263.1"/>
    <property type="molecule type" value="Genomic_DNA"/>
</dbReference>
<dbReference type="OrthoDB" id="9797655at2"/>
<dbReference type="STRING" id="460265.Mnod_0219"/>
<dbReference type="KEGG" id="mno:Mnod_0219"/>
<dbReference type="eggNOG" id="COG1656">
    <property type="taxonomic scope" value="Bacteria"/>
</dbReference>
<dbReference type="AlphaFoldDB" id="B8I9L0"/>
<evidence type="ECO:0000313" key="2">
    <source>
        <dbReference type="EMBL" id="ACL55263.1"/>
    </source>
</evidence>
<evidence type="ECO:0000313" key="3">
    <source>
        <dbReference type="Proteomes" id="UP000008207"/>
    </source>
</evidence>
<proteinExistence type="predicted"/>
<name>B8I9L0_METNO</name>
<keyword evidence="3" id="KW-1185">Reference proteome</keyword>